<evidence type="ECO:0000313" key="1">
    <source>
        <dbReference type="EMBL" id="RGT44753.1"/>
    </source>
</evidence>
<comment type="caution">
    <text evidence="1">The sequence shown here is derived from an EMBL/GenBank/DDBJ whole genome shotgun (WGS) entry which is preliminary data.</text>
</comment>
<protein>
    <submittedName>
        <fullName evidence="1">Uncharacterized protein</fullName>
    </submittedName>
</protein>
<dbReference type="Proteomes" id="UP000284772">
    <property type="component" value="Unassembled WGS sequence"/>
</dbReference>
<reference evidence="1 2" key="1">
    <citation type="submission" date="2018-08" db="EMBL/GenBank/DDBJ databases">
        <title>A genome reference for cultivated species of the human gut microbiota.</title>
        <authorList>
            <person name="Zou Y."/>
            <person name="Xue W."/>
            <person name="Luo G."/>
        </authorList>
    </citation>
    <scope>NUCLEOTIDE SEQUENCE [LARGE SCALE GENOMIC DNA]</scope>
    <source>
        <strain evidence="1 2">AF19-10AC</strain>
    </source>
</reference>
<evidence type="ECO:0000313" key="2">
    <source>
        <dbReference type="Proteomes" id="UP000284772"/>
    </source>
</evidence>
<sequence length="101" mass="12074">MEQKNKKSLRTCGCCLKKLPLEAFYINKRTQNPDNYCKECRKATCRKRYHHTQIINDTRSYPVITETNDYSLRMTLILHARQVVRESIARKRRSLREIAID</sequence>
<gene>
    <name evidence="1" type="ORF">DWX27_22490</name>
</gene>
<proteinExistence type="predicted"/>
<dbReference type="RefSeq" id="WP_115502293.1">
    <property type="nucleotide sequence ID" value="NZ_CABMMK010000002.1"/>
</dbReference>
<dbReference type="EMBL" id="QRWT01000044">
    <property type="protein sequence ID" value="RGT44753.1"/>
    <property type="molecule type" value="Genomic_DNA"/>
</dbReference>
<dbReference type="AlphaFoldDB" id="A0A3E4IBD5"/>
<organism evidence="1 2">
    <name type="scientific">Bacteroides intestinalis</name>
    <dbReference type="NCBI Taxonomy" id="329854"/>
    <lineage>
        <taxon>Bacteria</taxon>
        <taxon>Pseudomonadati</taxon>
        <taxon>Bacteroidota</taxon>
        <taxon>Bacteroidia</taxon>
        <taxon>Bacteroidales</taxon>
        <taxon>Bacteroidaceae</taxon>
        <taxon>Bacteroides</taxon>
    </lineage>
</organism>
<name>A0A3E4IBD5_9BACE</name>
<accession>A0A3E4IBD5</accession>